<comment type="catalytic activity">
    <reaction evidence="7 8">
        <text>N-acetyl-D-glucosamine 6-phosphate + H2O = D-glucosamine 6-phosphate + acetate</text>
        <dbReference type="Rhea" id="RHEA:22936"/>
        <dbReference type="ChEBI" id="CHEBI:15377"/>
        <dbReference type="ChEBI" id="CHEBI:30089"/>
        <dbReference type="ChEBI" id="CHEBI:57513"/>
        <dbReference type="ChEBI" id="CHEBI:58725"/>
        <dbReference type="EC" id="3.5.1.25"/>
    </reaction>
</comment>
<feature type="active site" description="Proton donor/acceptor" evidence="9">
    <location>
        <position position="290"/>
    </location>
</feature>
<dbReference type="OrthoDB" id="10264777at2759"/>
<dbReference type="EC" id="3.5.1.25" evidence="2 8"/>
<evidence type="ECO:0000256" key="6">
    <source>
        <dbReference type="ARBA" id="ARBA00023277"/>
    </source>
</evidence>
<feature type="binding site" evidence="10">
    <location>
        <begin position="231"/>
        <end position="232"/>
    </location>
    <ligand>
        <name>substrate</name>
    </ligand>
</feature>
<dbReference type="NCBIfam" id="TIGR00221">
    <property type="entry name" value="nagA"/>
    <property type="match status" value="1"/>
</dbReference>
<evidence type="ECO:0000259" key="12">
    <source>
        <dbReference type="Pfam" id="PF01979"/>
    </source>
</evidence>
<accession>A0A3L8DGS9</accession>
<comment type="cofactor">
    <cofactor evidence="11">
        <name>a divalent metal cation</name>
        <dbReference type="ChEBI" id="CHEBI:60240"/>
    </cofactor>
    <text evidence="11">Binds 1 divalent metal cation per subunit.</text>
</comment>
<dbReference type="EMBL" id="QOIP01000008">
    <property type="protein sequence ID" value="RLU19516.1"/>
    <property type="molecule type" value="Genomic_DNA"/>
</dbReference>
<evidence type="ECO:0000313" key="13">
    <source>
        <dbReference type="EMBL" id="RLU19516.1"/>
    </source>
</evidence>
<dbReference type="SUPFAM" id="SSF51338">
    <property type="entry name" value="Composite domain of metallo-dependent hydrolases"/>
    <property type="match status" value="1"/>
</dbReference>
<feature type="domain" description="Amidohydrolase-related" evidence="12">
    <location>
        <begin position="61"/>
        <end position="396"/>
    </location>
</feature>
<dbReference type="Gene3D" id="2.30.40.10">
    <property type="entry name" value="Urease, subunit C, domain 1"/>
    <property type="match status" value="1"/>
</dbReference>
<dbReference type="PANTHER" id="PTHR11113:SF14">
    <property type="entry name" value="N-ACETYLGLUCOSAMINE-6-PHOSPHATE DEACETYLASE"/>
    <property type="match status" value="1"/>
</dbReference>
<gene>
    <name evidence="13" type="ORF">DMN91_008073</name>
</gene>
<evidence type="ECO:0000256" key="10">
    <source>
        <dbReference type="PIRSR" id="PIRSR038994-2"/>
    </source>
</evidence>
<feature type="binding site" evidence="11">
    <location>
        <position position="228"/>
    </location>
    <ligand>
        <name>Zn(2+)</name>
        <dbReference type="ChEBI" id="CHEBI:29105"/>
    </ligand>
</feature>
<feature type="binding site" evidence="11">
    <location>
        <position position="140"/>
    </location>
    <ligand>
        <name>Zn(2+)</name>
        <dbReference type="ChEBI" id="CHEBI:29105"/>
    </ligand>
</feature>
<reference evidence="13" key="2">
    <citation type="submission" date="2018-07" db="EMBL/GenBank/DDBJ databases">
        <authorList>
            <person name="Mckenzie S.K."/>
            <person name="Kronauer D.J.C."/>
        </authorList>
    </citation>
    <scope>NUCLEOTIDE SEQUENCE</scope>
    <source>
        <strain evidence="13">Clonal line C1</strain>
    </source>
</reference>
<comment type="caution">
    <text evidence="13">The sequence shown here is derived from an EMBL/GenBank/DDBJ whole genome shotgun (WGS) entry which is preliminary data.</text>
</comment>
<evidence type="ECO:0000256" key="9">
    <source>
        <dbReference type="PIRSR" id="PIRSR038994-1"/>
    </source>
</evidence>
<dbReference type="AlphaFoldDB" id="A0A3L8DGS9"/>
<evidence type="ECO:0000256" key="8">
    <source>
        <dbReference type="PIRNR" id="PIRNR038994"/>
    </source>
</evidence>
<dbReference type="CDD" id="cd00854">
    <property type="entry name" value="NagA"/>
    <property type="match status" value="1"/>
</dbReference>
<dbReference type="SUPFAM" id="SSF51556">
    <property type="entry name" value="Metallo-dependent hydrolases"/>
    <property type="match status" value="1"/>
</dbReference>
<name>A0A3L8DGS9_OOCBI</name>
<protein>
    <recommendedName>
        <fullName evidence="3 8">N-acetylglucosamine-6-phosphate deacetylase</fullName>
        <ecNumber evidence="2 8">3.5.1.25</ecNumber>
    </recommendedName>
</protein>
<dbReference type="Pfam" id="PF01979">
    <property type="entry name" value="Amidohydro_1"/>
    <property type="match status" value="1"/>
</dbReference>
<dbReference type="GO" id="GO:0006046">
    <property type="term" value="P:N-acetylglucosamine catabolic process"/>
    <property type="evidence" value="ECO:0007669"/>
    <property type="project" value="TreeGrafter"/>
</dbReference>
<keyword evidence="6 8" id="KW-0119">Carbohydrate metabolism</keyword>
<feature type="binding site" evidence="10">
    <location>
        <position position="268"/>
    </location>
    <ligand>
        <name>substrate</name>
    </ligand>
</feature>
<dbReference type="GO" id="GO:0106279">
    <property type="term" value="P:negative regulation of UDP-N-acetylglucosamine biosynthetic process"/>
    <property type="evidence" value="ECO:0007669"/>
    <property type="project" value="UniProtKB-ARBA"/>
</dbReference>
<dbReference type="InterPro" id="IPR006680">
    <property type="entry name" value="Amidohydro-rel"/>
</dbReference>
<evidence type="ECO:0000256" key="2">
    <source>
        <dbReference type="ARBA" id="ARBA00011899"/>
    </source>
</evidence>
<feature type="binding site" evidence="10">
    <location>
        <position position="151"/>
    </location>
    <ligand>
        <name>substrate</name>
    </ligand>
</feature>
<feature type="binding site" evidence="11">
    <location>
        <position position="207"/>
    </location>
    <ligand>
        <name>Zn(2+)</name>
        <dbReference type="ChEBI" id="CHEBI:29105"/>
    </ligand>
</feature>
<feature type="binding site" evidence="10">
    <location>
        <begin position="324"/>
        <end position="326"/>
    </location>
    <ligand>
        <name>substrate</name>
    </ligand>
</feature>
<evidence type="ECO:0000256" key="7">
    <source>
        <dbReference type="ARBA" id="ARBA00047647"/>
    </source>
</evidence>
<evidence type="ECO:0000256" key="5">
    <source>
        <dbReference type="ARBA" id="ARBA00022801"/>
    </source>
</evidence>
<dbReference type="InterPro" id="IPR003764">
    <property type="entry name" value="GlcNAc_6-P_deAcase"/>
</dbReference>
<evidence type="ECO:0000256" key="1">
    <source>
        <dbReference type="ARBA" id="ARBA00010716"/>
    </source>
</evidence>
<dbReference type="Proteomes" id="UP000279307">
    <property type="component" value="Chromosome 8"/>
</dbReference>
<comment type="similarity">
    <text evidence="1 8">Belongs to the metallo-dependent hydrolases superfamily. NagA family.</text>
</comment>
<proteinExistence type="inferred from homology"/>
<organism evidence="13">
    <name type="scientific">Ooceraea biroi</name>
    <name type="common">Clonal raider ant</name>
    <name type="synonym">Cerapachys biroi</name>
    <dbReference type="NCBI Taxonomy" id="2015173"/>
    <lineage>
        <taxon>Eukaryota</taxon>
        <taxon>Metazoa</taxon>
        <taxon>Ecdysozoa</taxon>
        <taxon>Arthropoda</taxon>
        <taxon>Hexapoda</taxon>
        <taxon>Insecta</taxon>
        <taxon>Pterygota</taxon>
        <taxon>Neoptera</taxon>
        <taxon>Endopterygota</taxon>
        <taxon>Hymenoptera</taxon>
        <taxon>Apocrita</taxon>
        <taxon>Aculeata</taxon>
        <taxon>Formicoidea</taxon>
        <taxon>Formicidae</taxon>
        <taxon>Dorylinae</taxon>
        <taxon>Ooceraea</taxon>
    </lineage>
</organism>
<dbReference type="PIRSF" id="PIRSF038994">
    <property type="entry name" value="NagA"/>
    <property type="match status" value="1"/>
</dbReference>
<dbReference type="FunFam" id="3.20.20.140:FF:000023">
    <property type="entry name" value="N-acetylglucosamine-6-phosphate deacetylase"/>
    <property type="match status" value="1"/>
</dbReference>
<dbReference type="Gene3D" id="3.20.20.140">
    <property type="entry name" value="Metal-dependent hydrolases"/>
    <property type="match status" value="1"/>
</dbReference>
<sequence length="413" mass="45348">MLRNDRRRILKQFRNCKILRDGTMQEEDLWVRDGKIVNPEKIFYDEKVDSDIKIDCAGALISPGYIDLQINGGFGVDFSYDDNVEEGIDKVAKGLLKYGVTSFCPTLVTSPSKVYHKILPKIKRRAGSSRGAGILGVHLEGPFINPSKKGAHPEDYIRKFNHGFKSVTEMYGDLDNVCMITLAPEIPNAISVIEELCKRDVKVSIGHSIANIREAETAVKYGASFITHIFNAMSSFHHRDPGLVGLLTSNQIPSERNVFFGIIADGIHVHPAALTIAYKSHPKGLVLVTDAISALGLEEGIHKFGQFEIEIQGDSAYIAGTDTLCGSIADMSKCVKNFKEATRCTTAEALETATLHPAKALGIDSHKGVLNYDTDADFILLNEKLEVLQTWIAGECVYDSVRSNGATCVCEKP</sequence>
<dbReference type="InterPro" id="IPR032466">
    <property type="entry name" value="Metal_Hydrolase"/>
</dbReference>
<dbReference type="GO" id="GO:0008448">
    <property type="term" value="F:N-acetylglucosamine-6-phosphate deacetylase activity"/>
    <property type="evidence" value="ECO:0007669"/>
    <property type="project" value="UniProtKB-UniRule"/>
</dbReference>
<dbReference type="GO" id="GO:0019262">
    <property type="term" value="P:N-acetylneuraminate catabolic process"/>
    <property type="evidence" value="ECO:0007669"/>
    <property type="project" value="UniProtKB-ARBA"/>
</dbReference>
<evidence type="ECO:0000256" key="11">
    <source>
        <dbReference type="PIRSR" id="PIRSR038994-3"/>
    </source>
</evidence>
<dbReference type="PANTHER" id="PTHR11113">
    <property type="entry name" value="N-ACETYLGLUCOSAMINE-6-PHOSPHATE DEACETYLASE"/>
    <property type="match status" value="1"/>
</dbReference>
<keyword evidence="4 11" id="KW-0479">Metal-binding</keyword>
<dbReference type="GO" id="GO:0046872">
    <property type="term" value="F:metal ion binding"/>
    <property type="evidence" value="ECO:0007669"/>
    <property type="project" value="UniProtKB-KW"/>
</dbReference>
<reference evidence="13" key="1">
    <citation type="journal article" date="2018" name="Genome Res.">
        <title>The genomic architecture and molecular evolution of ant odorant receptors.</title>
        <authorList>
            <person name="McKenzie S.K."/>
            <person name="Kronauer D.J.C."/>
        </authorList>
    </citation>
    <scope>NUCLEOTIDE SEQUENCE [LARGE SCALE GENOMIC DNA]</scope>
    <source>
        <strain evidence="13">Clonal line C1</strain>
    </source>
</reference>
<keyword evidence="5 8" id="KW-0378">Hydrolase</keyword>
<evidence type="ECO:0000256" key="3">
    <source>
        <dbReference type="ARBA" id="ARBA00018029"/>
    </source>
</evidence>
<dbReference type="InterPro" id="IPR011059">
    <property type="entry name" value="Metal-dep_hydrolase_composite"/>
</dbReference>
<evidence type="ECO:0000256" key="4">
    <source>
        <dbReference type="ARBA" id="ARBA00022723"/>
    </source>
</evidence>
<feature type="binding site" evidence="10">
    <location>
        <position position="239"/>
    </location>
    <ligand>
        <name>substrate</name>
    </ligand>
</feature>